<keyword evidence="1 2" id="KW-0694">RNA-binding</keyword>
<name>A0A8J5X9H7_DIALT</name>
<proteinExistence type="predicted"/>
<organism evidence="5 6">
    <name type="scientific">Diacronema lutheri</name>
    <name type="common">Unicellular marine alga</name>
    <name type="synonym">Monochrysis lutheri</name>
    <dbReference type="NCBI Taxonomy" id="2081491"/>
    <lineage>
        <taxon>Eukaryota</taxon>
        <taxon>Haptista</taxon>
        <taxon>Haptophyta</taxon>
        <taxon>Pavlovophyceae</taxon>
        <taxon>Pavlovales</taxon>
        <taxon>Pavlovaceae</taxon>
        <taxon>Diacronema</taxon>
    </lineage>
</organism>
<dbReference type="SMART" id="SM01103">
    <property type="entry name" value="CRS1_YhbY"/>
    <property type="match status" value="1"/>
</dbReference>
<keyword evidence="6" id="KW-1185">Reference proteome</keyword>
<dbReference type="SUPFAM" id="SSF75471">
    <property type="entry name" value="YhbY-like"/>
    <property type="match status" value="1"/>
</dbReference>
<keyword evidence="3" id="KW-0732">Signal</keyword>
<dbReference type="Gene3D" id="3.30.110.60">
    <property type="entry name" value="YhbY-like"/>
    <property type="match status" value="1"/>
</dbReference>
<dbReference type="AlphaFoldDB" id="A0A8J5X9H7"/>
<evidence type="ECO:0000256" key="2">
    <source>
        <dbReference type="PROSITE-ProRule" id="PRU00626"/>
    </source>
</evidence>
<dbReference type="InterPro" id="IPR001890">
    <property type="entry name" value="RNA-binding_CRM"/>
</dbReference>
<dbReference type="PROSITE" id="PS51295">
    <property type="entry name" value="CRM"/>
    <property type="match status" value="1"/>
</dbReference>
<accession>A0A8J5X9H7</accession>
<sequence length="196" mass="21368">MLLAMVASAWLAAVGCSPTAYRALARPLGRPLRYSARVAAPRITASDADAAYGDELDGRKRRALRALAGRLAADGSLAVLNVLGVDYTAQFLGKIDRALDQHELIKLRMRDIGTKKELKLVAEDIATGRGAHVAQIVGHTALLYRARHSEVGPPRIVFFDDCKSARMEQPLDADEQREVAALDAILTDERPRERGE</sequence>
<comment type="caution">
    <text evidence="5">The sequence shown here is derived from an EMBL/GenBank/DDBJ whole genome shotgun (WGS) entry which is preliminary data.</text>
</comment>
<evidence type="ECO:0000259" key="4">
    <source>
        <dbReference type="PROSITE" id="PS51295"/>
    </source>
</evidence>
<dbReference type="GO" id="GO:0003723">
    <property type="term" value="F:RNA binding"/>
    <property type="evidence" value="ECO:0007669"/>
    <property type="project" value="UniProtKB-UniRule"/>
</dbReference>
<dbReference type="Proteomes" id="UP000751190">
    <property type="component" value="Unassembled WGS sequence"/>
</dbReference>
<feature type="domain" description="CRM" evidence="4">
    <location>
        <begin position="54"/>
        <end position="156"/>
    </location>
</feature>
<dbReference type="Pfam" id="PF01985">
    <property type="entry name" value="CRS1_YhbY"/>
    <property type="match status" value="1"/>
</dbReference>
<reference evidence="5" key="1">
    <citation type="submission" date="2021-05" db="EMBL/GenBank/DDBJ databases">
        <title>The genome of the haptophyte Pavlova lutheri (Diacronema luteri, Pavlovales) - a model for lipid biosynthesis in eukaryotic algae.</title>
        <authorList>
            <person name="Hulatt C.J."/>
            <person name="Posewitz M.C."/>
        </authorList>
    </citation>
    <scope>NUCLEOTIDE SEQUENCE</scope>
    <source>
        <strain evidence="5">NIVA-4/92</strain>
    </source>
</reference>
<gene>
    <name evidence="5" type="ORF">KFE25_003309</name>
</gene>
<evidence type="ECO:0000313" key="5">
    <source>
        <dbReference type="EMBL" id="KAG8464246.1"/>
    </source>
</evidence>
<dbReference type="OrthoDB" id="252265at2759"/>
<evidence type="ECO:0000313" key="6">
    <source>
        <dbReference type="Proteomes" id="UP000751190"/>
    </source>
</evidence>
<evidence type="ECO:0000256" key="1">
    <source>
        <dbReference type="ARBA" id="ARBA00022884"/>
    </source>
</evidence>
<dbReference type="InterPro" id="IPR035920">
    <property type="entry name" value="YhbY-like_sf"/>
</dbReference>
<feature type="signal peptide" evidence="3">
    <location>
        <begin position="1"/>
        <end position="16"/>
    </location>
</feature>
<evidence type="ECO:0000256" key="3">
    <source>
        <dbReference type="SAM" id="SignalP"/>
    </source>
</evidence>
<protein>
    <recommendedName>
        <fullName evidence="4">CRM domain-containing protein</fullName>
    </recommendedName>
</protein>
<feature type="chain" id="PRO_5035178793" description="CRM domain-containing protein" evidence="3">
    <location>
        <begin position="17"/>
        <end position="196"/>
    </location>
</feature>
<dbReference type="EMBL" id="JAGTXO010000013">
    <property type="protein sequence ID" value="KAG8464246.1"/>
    <property type="molecule type" value="Genomic_DNA"/>
</dbReference>